<evidence type="ECO:0000313" key="18">
    <source>
        <dbReference type="EMBL" id="CAB4808501.1"/>
    </source>
</evidence>
<evidence type="ECO:0000256" key="12">
    <source>
        <dbReference type="ARBA" id="ARBA00023075"/>
    </source>
</evidence>
<dbReference type="PROSITE" id="PS00643">
    <property type="entry name" value="COMPLEX1_75K_3"/>
    <property type="match status" value="1"/>
</dbReference>
<dbReference type="GO" id="GO:0051539">
    <property type="term" value="F:4 iron, 4 sulfur cluster binding"/>
    <property type="evidence" value="ECO:0007669"/>
    <property type="project" value="UniProtKB-KW"/>
</dbReference>
<evidence type="ECO:0000259" key="15">
    <source>
        <dbReference type="PROSITE" id="PS51669"/>
    </source>
</evidence>
<dbReference type="InterPro" id="IPR006656">
    <property type="entry name" value="Mopterin_OxRdtase"/>
</dbReference>
<gene>
    <name evidence="17" type="ORF">UFOPK2925_00175</name>
    <name evidence="18" type="ORF">UFOPK2996_01472</name>
    <name evidence="19" type="ORF">UFOPK3317_00105</name>
</gene>
<evidence type="ECO:0000256" key="2">
    <source>
        <dbReference type="ARBA" id="ARBA00002378"/>
    </source>
</evidence>
<dbReference type="InterPro" id="IPR006963">
    <property type="entry name" value="Mopterin_OxRdtase_4Fe-4S_dom"/>
</dbReference>
<evidence type="ECO:0000256" key="1">
    <source>
        <dbReference type="ARBA" id="ARBA00001966"/>
    </source>
</evidence>
<dbReference type="InterPro" id="IPR006657">
    <property type="entry name" value="MoPterin_dinucl-bd_dom"/>
</dbReference>
<accession>A0A6J6YG95</accession>
<dbReference type="InterPro" id="IPR019574">
    <property type="entry name" value="NADH_UbQ_OxRdtase_Gsu_4Fe4S-bd"/>
</dbReference>
<protein>
    <submittedName>
        <fullName evidence="18">Unannotated protein</fullName>
    </submittedName>
</protein>
<keyword evidence="7" id="KW-0479">Metal-binding</keyword>
<dbReference type="Gene3D" id="2.40.40.20">
    <property type="match status" value="1"/>
</dbReference>
<dbReference type="Pfam" id="PF22117">
    <property type="entry name" value="Fer4_Nqo3"/>
    <property type="match status" value="1"/>
</dbReference>
<keyword evidence="9" id="KW-0408">Iron</keyword>
<proteinExistence type="inferred from homology"/>
<dbReference type="SUPFAM" id="SSF54862">
    <property type="entry name" value="4Fe-4S ferredoxins"/>
    <property type="match status" value="1"/>
</dbReference>
<keyword evidence="8" id="KW-1278">Translocase</keyword>
<dbReference type="SMART" id="SM00926">
    <property type="entry name" value="Molybdop_Fe4S4"/>
    <property type="match status" value="1"/>
</dbReference>
<dbReference type="PROSITE" id="PS00641">
    <property type="entry name" value="COMPLEX1_75K_1"/>
    <property type="match status" value="1"/>
</dbReference>
<feature type="domain" description="2Fe-2S ferredoxin-type" evidence="14">
    <location>
        <begin position="6"/>
        <end position="84"/>
    </location>
</feature>
<dbReference type="PROSITE" id="PS51085">
    <property type="entry name" value="2FE2S_FER_2"/>
    <property type="match status" value="1"/>
</dbReference>
<comment type="similarity">
    <text evidence="3">Belongs to the complex I 75 kDa subunit family.</text>
</comment>
<dbReference type="GO" id="GO:0046872">
    <property type="term" value="F:metal ion binding"/>
    <property type="evidence" value="ECO:0007669"/>
    <property type="project" value="UniProtKB-KW"/>
</dbReference>
<dbReference type="FunFam" id="3.10.20.740:FF:000001">
    <property type="entry name" value="NADH-quinone oxidoreductase subunit G"/>
    <property type="match status" value="1"/>
</dbReference>
<dbReference type="GO" id="GO:0048038">
    <property type="term" value="F:quinone binding"/>
    <property type="evidence" value="ECO:0007669"/>
    <property type="project" value="UniProtKB-KW"/>
</dbReference>
<feature type="domain" description="4Fe-4S His(Cys)3-ligated-type" evidence="16">
    <location>
        <begin position="84"/>
        <end position="123"/>
    </location>
</feature>
<dbReference type="InterPro" id="IPR010228">
    <property type="entry name" value="NADH_UbQ_OxRdtase_Gsu"/>
</dbReference>
<keyword evidence="5" id="KW-0001">2Fe-2S</keyword>
<evidence type="ECO:0000256" key="9">
    <source>
        <dbReference type="ARBA" id="ARBA00023004"/>
    </source>
</evidence>
<dbReference type="EMBL" id="CAEZZU010000011">
    <property type="protein sequence ID" value="CAB4769231.1"/>
    <property type="molecule type" value="Genomic_DNA"/>
</dbReference>
<dbReference type="EMBL" id="CAFAAH010000258">
    <property type="protein sequence ID" value="CAB4808501.1"/>
    <property type="molecule type" value="Genomic_DNA"/>
</dbReference>
<name>A0A6J6YG95_9ZZZZ</name>
<dbReference type="PROSITE" id="PS51669">
    <property type="entry name" value="4FE4S_MOW_BIS_MGD"/>
    <property type="match status" value="1"/>
</dbReference>
<keyword evidence="4" id="KW-0004">4Fe-4S</keyword>
<evidence type="ECO:0000256" key="6">
    <source>
        <dbReference type="ARBA" id="ARBA00022719"/>
    </source>
</evidence>
<dbReference type="Pfam" id="PF01568">
    <property type="entry name" value="Molydop_binding"/>
    <property type="match status" value="1"/>
</dbReference>
<dbReference type="GO" id="GO:0016020">
    <property type="term" value="C:membrane"/>
    <property type="evidence" value="ECO:0007669"/>
    <property type="project" value="InterPro"/>
</dbReference>
<dbReference type="InterPro" id="IPR054351">
    <property type="entry name" value="NADH_UbQ_OxRdtase_ferredoxin"/>
</dbReference>
<dbReference type="SUPFAM" id="SSF54292">
    <property type="entry name" value="2Fe-2S ferredoxin-like"/>
    <property type="match status" value="1"/>
</dbReference>
<keyword evidence="10" id="KW-0411">Iron-sulfur</keyword>
<keyword evidence="12" id="KW-0830">Ubiquinone</keyword>
<dbReference type="InterPro" id="IPR000283">
    <property type="entry name" value="NADH_UbQ_OxRdtase_75kDa_su_CS"/>
</dbReference>
<dbReference type="InterPro" id="IPR036010">
    <property type="entry name" value="2Fe-2S_ferredoxin-like_sf"/>
</dbReference>
<dbReference type="AlphaFoldDB" id="A0A6J6YG95"/>
<dbReference type="InterPro" id="IPR050123">
    <property type="entry name" value="Prok_molybdopt-oxidoreductase"/>
</dbReference>
<organism evidence="18">
    <name type="scientific">freshwater metagenome</name>
    <dbReference type="NCBI Taxonomy" id="449393"/>
    <lineage>
        <taxon>unclassified sequences</taxon>
        <taxon>metagenomes</taxon>
        <taxon>ecological metagenomes</taxon>
    </lineage>
</organism>
<dbReference type="Pfam" id="PF13510">
    <property type="entry name" value="Fer2_4"/>
    <property type="match status" value="1"/>
</dbReference>
<evidence type="ECO:0000259" key="16">
    <source>
        <dbReference type="PROSITE" id="PS51839"/>
    </source>
</evidence>
<dbReference type="PROSITE" id="PS51839">
    <property type="entry name" value="4FE4S_HC3"/>
    <property type="match status" value="1"/>
</dbReference>
<evidence type="ECO:0000313" key="17">
    <source>
        <dbReference type="EMBL" id="CAB4769231.1"/>
    </source>
</evidence>
<dbReference type="SUPFAM" id="SSF53706">
    <property type="entry name" value="Formate dehydrogenase/DMSO reductase, domains 1-3"/>
    <property type="match status" value="1"/>
</dbReference>
<comment type="cofactor">
    <cofactor evidence="13">
        <name>[2Fe-2S] cluster</name>
        <dbReference type="ChEBI" id="CHEBI:190135"/>
    </cofactor>
</comment>
<dbReference type="PROSITE" id="PS00642">
    <property type="entry name" value="COMPLEX1_75K_2"/>
    <property type="match status" value="1"/>
</dbReference>
<dbReference type="GO" id="GO:0051537">
    <property type="term" value="F:2 iron, 2 sulfur cluster binding"/>
    <property type="evidence" value="ECO:0007669"/>
    <property type="project" value="UniProtKB-KW"/>
</dbReference>
<dbReference type="Pfam" id="PF10588">
    <property type="entry name" value="NADH-G_4Fe-4S_3"/>
    <property type="match status" value="1"/>
</dbReference>
<dbReference type="EMBL" id="CAFBLK010000009">
    <property type="protein sequence ID" value="CAB4855930.1"/>
    <property type="molecule type" value="Genomic_DNA"/>
</dbReference>
<keyword evidence="6" id="KW-0874">Quinone</keyword>
<evidence type="ECO:0000256" key="4">
    <source>
        <dbReference type="ARBA" id="ARBA00022485"/>
    </source>
</evidence>
<dbReference type="CDD" id="cd00207">
    <property type="entry name" value="fer2"/>
    <property type="match status" value="1"/>
</dbReference>
<keyword evidence="11" id="KW-0520">NAD</keyword>
<feature type="domain" description="4Fe-4S Mo/W bis-MGD-type" evidence="15">
    <location>
        <begin position="222"/>
        <end position="278"/>
    </location>
</feature>
<dbReference type="InterPro" id="IPR009010">
    <property type="entry name" value="Asp_de-COase-like_dom_sf"/>
</dbReference>
<evidence type="ECO:0000256" key="11">
    <source>
        <dbReference type="ARBA" id="ARBA00023027"/>
    </source>
</evidence>
<dbReference type="Gene3D" id="3.10.20.740">
    <property type="match status" value="1"/>
</dbReference>
<dbReference type="SUPFAM" id="SSF50692">
    <property type="entry name" value="ADC-like"/>
    <property type="match status" value="1"/>
</dbReference>
<evidence type="ECO:0000256" key="5">
    <source>
        <dbReference type="ARBA" id="ARBA00022714"/>
    </source>
</evidence>
<dbReference type="SMART" id="SM00929">
    <property type="entry name" value="NADH-G_4Fe-4S_3"/>
    <property type="match status" value="1"/>
</dbReference>
<dbReference type="Gene3D" id="2.20.25.90">
    <property type="entry name" value="ADC-like domains"/>
    <property type="match status" value="1"/>
</dbReference>
<dbReference type="Pfam" id="PF04879">
    <property type="entry name" value="Molybdop_Fe4S4"/>
    <property type="match status" value="1"/>
</dbReference>
<sequence>MKDEREIVTVTIDGREVQAPKGELLIRVAQDNGTFVPRFCWHERMKPVGMCRMCLVEVEGVRGMPPACTTTVTDGMVVNTQSESVKKAQDGVLEFLLINHPLDCPVCDRGGECPLQDQTLAFGPGESRYVEEKRHFEKPIPISELVLLDRERCIQCSRCTRFADDIAGDPLIDFGERGGEMQVITYPDDPFTSYFSGNTVQVCPVGALTAKPYRFRARPWDLSAVETSCQTCSVGCRGSLESSSNELVRLLGVDVEPVNHGWLCDKGRFGYEATHAEGRARNPMIRRDGVLVECSWPEALDAAAEGIKRSLDLHGPASIAMVGGARGTNEDAYLWARLAKGVIGTDNVDAQIGDGLPAEVVLGLPGATIPDLDEAAAIILLGPDLKEELPVLYLRVRRACVDLGVPILDVSAVDHGLSKYAAASIRHLPGEQASAAREISAALAPLIEGRTGPIVVVLGRSDVATSAEPTVAAAAIIRDIPNTRFLIALRRGNVRGAIDLGLAPGFLPGRVTLNAGAERFDAAWGSAPREAGLDTAGIFNAASEGRIGALILVGADIVNDFPDRRLVRAGVGGAGFVICINATITEAAADADVFLPATVWGEKAGTTTNLEGRISRVGRKIAAVGNPMPDFRIASELALRLGTDFDLETVEEIQDEIARVAPAFAEVDAQLLKRARDGVVLPLALHRDELVLEPKRIPVIDFSWEPIKPEGPGELEVVEPEVVEPVLEAEVSDEAAAEEESALPVDNSSGSALPDAQLYAWSAQDASQPAPGRDNYALRLSAGRTLYDNGRTVSSTPALLALVPSLTLRVNPSEITRVGVADGESVRVSTARGSIVLPLAGDASVPEGVAVIPFNIGETGVADLIDVSLVVTDLRLETLR</sequence>
<reference evidence="18" key="1">
    <citation type="submission" date="2020-05" db="EMBL/GenBank/DDBJ databases">
        <authorList>
            <person name="Chiriac C."/>
            <person name="Salcher M."/>
            <person name="Ghai R."/>
            <person name="Kavagutti S V."/>
        </authorList>
    </citation>
    <scope>NUCLEOTIDE SEQUENCE</scope>
</reference>
<dbReference type="InterPro" id="IPR001041">
    <property type="entry name" value="2Fe-2S_ferredoxin-type"/>
</dbReference>
<dbReference type="Gene3D" id="3.30.70.20">
    <property type="match status" value="1"/>
</dbReference>
<evidence type="ECO:0000256" key="10">
    <source>
        <dbReference type="ARBA" id="ARBA00023014"/>
    </source>
</evidence>
<evidence type="ECO:0000259" key="14">
    <source>
        <dbReference type="PROSITE" id="PS51085"/>
    </source>
</evidence>
<evidence type="ECO:0000313" key="19">
    <source>
        <dbReference type="EMBL" id="CAB4855930.1"/>
    </source>
</evidence>
<dbReference type="PIRSF" id="PIRSF036643">
    <property type="entry name" value="FDH_alpha"/>
    <property type="match status" value="1"/>
</dbReference>
<comment type="function">
    <text evidence="2">NDH-1 shuttles electrons from NADH, via FMN and iron-sulfur (Fe-S) centers, to quinones in the respiratory chain. The immediate electron acceptor for the enzyme in this species is believed to be ubiquinone. Couples the redox reaction to proton translocation (for every two electrons transferred, four hydrogen ions are translocated across the cytoplasmic membrane), and thus conserves the redox energy in a proton gradient.</text>
</comment>
<dbReference type="GO" id="GO:0003954">
    <property type="term" value="F:NADH dehydrogenase activity"/>
    <property type="evidence" value="ECO:0007669"/>
    <property type="project" value="TreeGrafter"/>
</dbReference>
<dbReference type="Gene3D" id="3.40.50.740">
    <property type="match status" value="2"/>
</dbReference>
<dbReference type="PANTHER" id="PTHR43105:SF10">
    <property type="entry name" value="NADH-QUINONE OXIDOREDUCTASE SUBUNIT G"/>
    <property type="match status" value="1"/>
</dbReference>
<dbReference type="PANTHER" id="PTHR43105">
    <property type="entry name" value="RESPIRATORY NITRATE REDUCTASE"/>
    <property type="match status" value="1"/>
</dbReference>
<dbReference type="GO" id="GO:0043546">
    <property type="term" value="F:molybdopterin cofactor binding"/>
    <property type="evidence" value="ECO:0007669"/>
    <property type="project" value="InterPro"/>
</dbReference>
<evidence type="ECO:0000256" key="13">
    <source>
        <dbReference type="ARBA" id="ARBA00034078"/>
    </source>
</evidence>
<dbReference type="GO" id="GO:0042773">
    <property type="term" value="P:ATP synthesis coupled electron transport"/>
    <property type="evidence" value="ECO:0007669"/>
    <property type="project" value="InterPro"/>
</dbReference>
<comment type="cofactor">
    <cofactor evidence="1">
        <name>[4Fe-4S] cluster</name>
        <dbReference type="ChEBI" id="CHEBI:49883"/>
    </cofactor>
</comment>
<evidence type="ECO:0000256" key="8">
    <source>
        <dbReference type="ARBA" id="ARBA00022967"/>
    </source>
</evidence>
<evidence type="ECO:0000256" key="7">
    <source>
        <dbReference type="ARBA" id="ARBA00022723"/>
    </source>
</evidence>
<dbReference type="FunFam" id="3.30.70.20:FF:000016">
    <property type="entry name" value="NADH-quinone oxidoreductase"/>
    <property type="match status" value="1"/>
</dbReference>
<dbReference type="GO" id="GO:0008137">
    <property type="term" value="F:NADH dehydrogenase (ubiquinone) activity"/>
    <property type="evidence" value="ECO:0007669"/>
    <property type="project" value="InterPro"/>
</dbReference>
<evidence type="ECO:0000256" key="3">
    <source>
        <dbReference type="ARBA" id="ARBA00005404"/>
    </source>
</evidence>
<dbReference type="Pfam" id="PF00384">
    <property type="entry name" value="Molybdopterin"/>
    <property type="match status" value="1"/>
</dbReference>
<dbReference type="NCBIfam" id="TIGR01973">
    <property type="entry name" value="NuoG"/>
    <property type="match status" value="1"/>
</dbReference>
<dbReference type="Gene3D" id="3.40.228.10">
    <property type="entry name" value="Dimethylsulfoxide Reductase, domain 2"/>
    <property type="match status" value="1"/>
</dbReference>